<dbReference type="EMBL" id="JAIZAY010000002">
    <property type="protein sequence ID" value="KAJ8046928.1"/>
    <property type="molecule type" value="Genomic_DNA"/>
</dbReference>
<evidence type="ECO:0000256" key="9">
    <source>
        <dbReference type="ARBA" id="ARBA00023136"/>
    </source>
</evidence>
<sequence>MRDSSFVDMVRYWFCAAYWLMGIYYIQGVTSQDEVIRLEATRNSFTEGIDNFITLTVHSTEEFLANNQDLFLDIAVIGADGETCVGQATESDYTIDSMQVTIPAGSPSADLTLTLVDDNLLEVLECLGVSIQSLFSITTEYDNNYFDDLPILVEIVDDDVATVRLEAIKYNVTENVDDRIIFRAQSSISVQEGYGSIFVDLSFNMVNVPSCPLLVTLVGINQEENRLTIDGGDNTGLFRIHLLDDDDVEVVECLIATIQDVTWSEGRLDQLTFHNDVVVVRVEDDDNAMVYLEVYQNSVNESTETFFEILVKTTKPIQEGHGSIMVDVEIGPSSELLSCNQYVTDADYILENDHVAIPGGSLSATLSVSVVDDDLFEEVECFVAFIQSASWDEGRPEQVYFDNSSVVVYITDPDDVDECELMTHQCDDLRTICINTESSYRCECNEGYTRNGSICSDIDECALFSDECDAQTTTCINTEGSYRCQCREGYTERSGFSCSDVDECTSSSHQCNTSTSTCQNTQGSYQCDCLDPSYIRGPTERSCVLRPSVLFPESLITVGEAAGIASVTVGLSNPFLNETATVTLETTGVTATGELDYEVQTTSVTFPARSSSVAFTVPVLDDVALEMTETFTISIVNAINVTVSPIQSTTTISIVDDDLAIIRLEALEETVTEGVNVSVTLVAYSDHFVESGDIRIDIDLGTTVDQDCILPATALDFSMGTYSLTLLEGSLSSTLSVTVLNDNVPEERECLVASITSLDWGEGRPDQLRIHSNNMVVIPIIDDDRVNECESALHDCDTMTTTCRDTVDSYQCDCLDGFIRGVDSRSCFESPHVMFLNNAIEVTESHGSFLMPLTLSNSFLTEPVIIPLVTQAVTATDEVDYVLQTSFVTFPIGSSTASCSIAIFDDDIIEITEMFTISIGNVNNVTSVRVNQTQSTATVSIIDDDRAFIRMEASEEAITEGSANTITLTALSNATVQNEYGGISINVEVDPTASQSCFGIVSDFDYEMETQILSIAGGSLSATMSVIILDDDLVEVQECLVMSIQSVSWTQEGRQEQISFDRSPLIVRINDFDTASVNVNQNEINFNEGMSVQLGAFTSLQLEGMDIILSLDSSSRFSSIPARIRAGTLSTVITIAALENEVVEGTVNLQTTLNIRLEPRGSVRIDDVTQRINLQTNQLTIDIEDNDEAFLAFRSARRDISESSGTVSILFYFSKEVSPSHLPEMIDIEVQNGDASDSDYEISTTTLRNLRGNGEDEILLLRIVNDNMIEEDETFTVSFRSGQEWPLIQIDQSSSSTEIIILDDDRDDRAVLQVNRTLVEVAESQGSLLVFFWITKPLDASSEFDLVAVSISAELGTDYNFTPTTLTIPPGETETSVRVEIVDDEDNEPAEEFRLVITNPSDQLRVALSEQITSVVITDDDTQRNGYYVAMARSDVTVREGDGKVQIPLLVGSEENGNVVIRFFIQEGTAKNIFDYDSQSTDSIIFPVSRFFEIPIISDSFAEEMESFTVSILSTVPVDLQVFNSTTSVHIIDDDTACVSLGAEDVSVEEGEEATLLVSLPHVFDKSTTVELTSAPVTAQSDDYMQLSQSVVIPANKLSASITFIIVDDTETEEDEVFTVRASRVSFPASMCQGVSTTTITIRRNDQGPSVVYCPNDVTIFTIDPEENITVTWEQAQFGRGQDQITSFQGLDITEATLRAGSSMTITMTATDVVGRTAVCSFDVSVRLQDTADLKEYTINMTVLNTESDSTQLSKSQLKQWLTTHYRRGNCSQKGYAGLDVLTIKPNTGFTEVAYKIFLVMLSECCIQDVVLDFNQRLMSNPPDSSIIVDVSSHLPDVSYLRGGIRMNVTVGYDASIYEDPDQSRTKLLRNMLITQLTTNLSDTSGFVGICLFPFELGSVLASFVIESTREIPHRFEEIESQYLSFVTTLNVTEGLMAPDVSDVSLSRICTDSQCNNQGFCFVRPSKDYIPDCRCNVGYMGDNCEERDFRYCVETDITDEDGLEIKIPSGLRNTIILQSDFRNNPCDVLDYGEQEDFLQIIWAQCIENGGDTVWNYTVNCNATLGEYLAFLLTIPIREDNVVEVSMQLSNASSRLDSDGGADEIVQVATLFRNITDSSETLKPSVVDSLATTISNLIGANMDNSTELERSGASNAIVQAFEEGLSRVIVDNASRTYSTQSENIAIMAFESDTPMLEGLGIATVPSSKAGNGDFLLEDIMQVNSSSERQVIERGASSIFLYPPNIASNLLPETVKVTFAVYRMPVLFSSRYLNELNMNQSVYGRRKRRSVIPNTRVISSSLFSEGQEIKEFNHTNMKDRFRQYYQPLSPVDSFSNFETITCSFWSFFADGGRGNWSDDGCKFVGIEAGMVRCECDHLTNFAVLMDVYEHDSLTEVQYKILEAVTFFGCAASILGLTITLFAFISQRNLRSKRPNQILICMCCHLLALYITFFVMVIFDSERTTEFLPPLQCGILAGVMHFITLASLFWMLVEGVNMYFLFVRIVNTHVRNFMFKAVLFADGASR</sequence>
<dbReference type="Pfam" id="PF03160">
    <property type="entry name" value="Calx-beta"/>
    <property type="match status" value="7"/>
</dbReference>
<dbReference type="InterPro" id="IPR018097">
    <property type="entry name" value="EGF_Ca-bd_CS"/>
</dbReference>
<feature type="domain" description="EGF-like" evidence="14">
    <location>
        <begin position="500"/>
        <end position="544"/>
    </location>
</feature>
<dbReference type="CDD" id="cd00054">
    <property type="entry name" value="EGF_CA"/>
    <property type="match status" value="4"/>
</dbReference>
<dbReference type="SUPFAM" id="SSF141072">
    <property type="entry name" value="CalX-like"/>
    <property type="match status" value="10"/>
</dbReference>
<accession>A0A9Q1CLH0</accession>
<dbReference type="GO" id="GO:0005886">
    <property type="term" value="C:plasma membrane"/>
    <property type="evidence" value="ECO:0007669"/>
    <property type="project" value="UniProtKB-SubCell"/>
</dbReference>
<comment type="subcellular location">
    <subcellularLocation>
        <location evidence="1">Cell membrane</location>
        <topology evidence="1">Multi-pass membrane protein</topology>
    </subcellularLocation>
</comment>
<dbReference type="SMART" id="SM00303">
    <property type="entry name" value="GPS"/>
    <property type="match status" value="1"/>
</dbReference>
<proteinExistence type="predicted"/>
<evidence type="ECO:0000256" key="10">
    <source>
        <dbReference type="ARBA" id="ARBA00023157"/>
    </source>
</evidence>
<feature type="transmembrane region" description="Helical" evidence="13">
    <location>
        <begin position="2476"/>
        <end position="2503"/>
    </location>
</feature>
<keyword evidence="7" id="KW-0106">Calcium</keyword>
<evidence type="ECO:0000256" key="12">
    <source>
        <dbReference type="PROSITE-ProRule" id="PRU00076"/>
    </source>
</evidence>
<evidence type="ECO:0000256" key="3">
    <source>
        <dbReference type="ARBA" id="ARBA00022536"/>
    </source>
</evidence>
<organism evidence="18 19">
    <name type="scientific">Holothuria leucospilota</name>
    <name type="common">Black long sea cucumber</name>
    <name type="synonym">Mertensiothuria leucospilota</name>
    <dbReference type="NCBI Taxonomy" id="206669"/>
    <lineage>
        <taxon>Eukaryota</taxon>
        <taxon>Metazoa</taxon>
        <taxon>Echinodermata</taxon>
        <taxon>Eleutherozoa</taxon>
        <taxon>Echinozoa</taxon>
        <taxon>Holothuroidea</taxon>
        <taxon>Aspidochirotacea</taxon>
        <taxon>Aspidochirotida</taxon>
        <taxon>Holothuriidae</taxon>
        <taxon>Holothuria</taxon>
    </lineage>
</organism>
<dbReference type="PROSITE" id="PS50825">
    <property type="entry name" value="HYR"/>
    <property type="match status" value="1"/>
</dbReference>
<dbReference type="InterPro" id="IPR049883">
    <property type="entry name" value="NOTCH1_EGF-like"/>
</dbReference>
<keyword evidence="18" id="KW-0675">Receptor</keyword>
<feature type="domain" description="GAIN-B" evidence="15">
    <location>
        <begin position="2204"/>
        <end position="2389"/>
    </location>
</feature>
<comment type="caution">
    <text evidence="18">The sequence shown here is derived from an EMBL/GenBank/DDBJ whole genome shotgun (WGS) entry which is preliminary data.</text>
</comment>
<keyword evidence="5" id="KW-0732">Signal</keyword>
<dbReference type="Gene3D" id="2.60.220.50">
    <property type="match status" value="1"/>
</dbReference>
<evidence type="ECO:0000313" key="18">
    <source>
        <dbReference type="EMBL" id="KAJ8046928.1"/>
    </source>
</evidence>
<feature type="domain" description="HYR" evidence="17">
    <location>
        <begin position="1644"/>
        <end position="1728"/>
    </location>
</feature>
<feature type="domain" description="G-protein coupled receptors family 2 profile 2" evidence="16">
    <location>
        <begin position="2399"/>
        <end position="2523"/>
    </location>
</feature>
<dbReference type="InterPro" id="IPR038081">
    <property type="entry name" value="CalX-like_sf"/>
</dbReference>
<feature type="domain" description="EGF-like" evidence="14">
    <location>
        <begin position="457"/>
        <end position="499"/>
    </location>
</feature>
<reference evidence="18" key="1">
    <citation type="submission" date="2021-10" db="EMBL/GenBank/DDBJ databases">
        <title>Tropical sea cucumber genome reveals ecological adaptation and Cuvierian tubules defense mechanism.</title>
        <authorList>
            <person name="Chen T."/>
        </authorList>
    </citation>
    <scope>NUCLEOTIDE SEQUENCE</scope>
    <source>
        <strain evidence="18">Nanhai2018</strain>
        <tissue evidence="18">Muscle</tissue>
    </source>
</reference>
<dbReference type="Gene3D" id="1.20.1070.10">
    <property type="entry name" value="Rhodopsin 7-helix transmembrane proteins"/>
    <property type="match status" value="1"/>
</dbReference>
<dbReference type="PROSITE" id="PS50261">
    <property type="entry name" value="G_PROTEIN_RECEP_F2_4"/>
    <property type="match status" value="1"/>
</dbReference>
<evidence type="ECO:0000256" key="7">
    <source>
        <dbReference type="ARBA" id="ARBA00022837"/>
    </source>
</evidence>
<dbReference type="SMART" id="SM00181">
    <property type="entry name" value="EGF"/>
    <property type="match status" value="5"/>
</dbReference>
<dbReference type="PROSITE" id="PS50221">
    <property type="entry name" value="GAIN_B"/>
    <property type="match status" value="1"/>
</dbReference>
<dbReference type="Pfam" id="PF01825">
    <property type="entry name" value="GPS"/>
    <property type="match status" value="1"/>
</dbReference>
<dbReference type="InterPro" id="IPR001881">
    <property type="entry name" value="EGF-like_Ca-bd_dom"/>
</dbReference>
<keyword evidence="11" id="KW-0325">Glycoprotein</keyword>
<protein>
    <submittedName>
        <fullName evidence="18">Adhesion G-protein coupled receptor G4</fullName>
    </submittedName>
</protein>
<dbReference type="FunFam" id="2.10.25.10:FF:000005">
    <property type="entry name" value="Fibrillin 2"/>
    <property type="match status" value="1"/>
</dbReference>
<dbReference type="GO" id="GO:0004930">
    <property type="term" value="F:G protein-coupled receptor activity"/>
    <property type="evidence" value="ECO:0007669"/>
    <property type="project" value="InterPro"/>
</dbReference>
<evidence type="ECO:0000259" key="16">
    <source>
        <dbReference type="PROSITE" id="PS50261"/>
    </source>
</evidence>
<dbReference type="FunFam" id="2.10.25.10:FF:000038">
    <property type="entry name" value="Fibrillin 2"/>
    <property type="match status" value="1"/>
</dbReference>
<gene>
    <name evidence="18" type="ORF">HOLleu_05772</name>
</gene>
<evidence type="ECO:0000313" key="19">
    <source>
        <dbReference type="Proteomes" id="UP001152320"/>
    </source>
</evidence>
<evidence type="ECO:0000259" key="14">
    <source>
        <dbReference type="PROSITE" id="PS50026"/>
    </source>
</evidence>
<keyword evidence="2" id="KW-1003">Cell membrane</keyword>
<comment type="caution">
    <text evidence="12">Lacks conserved residue(s) required for the propagation of feature annotation.</text>
</comment>
<dbReference type="InterPro" id="IPR000152">
    <property type="entry name" value="EGF-type_Asp/Asn_hydroxyl_site"/>
</dbReference>
<evidence type="ECO:0000259" key="15">
    <source>
        <dbReference type="PROSITE" id="PS50221"/>
    </source>
</evidence>
<keyword evidence="8 13" id="KW-1133">Transmembrane helix</keyword>
<keyword evidence="3 12" id="KW-0245">EGF-like domain</keyword>
<dbReference type="SMART" id="SM00179">
    <property type="entry name" value="EGF_CA"/>
    <property type="match status" value="4"/>
</dbReference>
<evidence type="ECO:0000256" key="5">
    <source>
        <dbReference type="ARBA" id="ARBA00022729"/>
    </source>
</evidence>
<evidence type="ECO:0000256" key="2">
    <source>
        <dbReference type="ARBA" id="ARBA00022475"/>
    </source>
</evidence>
<dbReference type="Pfam" id="PF00002">
    <property type="entry name" value="7tm_2"/>
    <property type="match status" value="1"/>
</dbReference>
<dbReference type="SUPFAM" id="SSF57184">
    <property type="entry name" value="Growth factor receptor domain"/>
    <property type="match status" value="1"/>
</dbReference>
<dbReference type="SMART" id="SM00237">
    <property type="entry name" value="Calx_beta"/>
    <property type="match status" value="6"/>
</dbReference>
<feature type="transmembrane region" description="Helical" evidence="13">
    <location>
        <begin position="2435"/>
        <end position="2456"/>
    </location>
</feature>
<evidence type="ECO:0000259" key="17">
    <source>
        <dbReference type="PROSITE" id="PS50825"/>
    </source>
</evidence>
<keyword evidence="19" id="KW-1185">Reference proteome</keyword>
<dbReference type="GO" id="GO:0007166">
    <property type="term" value="P:cell surface receptor signaling pathway"/>
    <property type="evidence" value="ECO:0007669"/>
    <property type="project" value="InterPro"/>
</dbReference>
<dbReference type="Pfam" id="PF07645">
    <property type="entry name" value="EGF_CA"/>
    <property type="match status" value="4"/>
</dbReference>
<feature type="domain" description="EGF-like" evidence="14">
    <location>
        <begin position="1946"/>
        <end position="1985"/>
    </location>
</feature>
<dbReference type="PANTHER" id="PTHR45692:SF1">
    <property type="entry name" value="G-PROTEIN COUPLED RECEPTORS FAMILY 2 PROFILE 2 DOMAIN-CONTAINING PROTEIN"/>
    <property type="match status" value="1"/>
</dbReference>
<evidence type="ECO:0000256" key="11">
    <source>
        <dbReference type="ARBA" id="ARBA00023180"/>
    </source>
</evidence>
<dbReference type="InterPro" id="IPR000832">
    <property type="entry name" value="GPCR_2_secretin-like"/>
</dbReference>
<keyword evidence="10 12" id="KW-1015">Disulfide bond</keyword>
<dbReference type="PROSITE" id="PS00022">
    <property type="entry name" value="EGF_1"/>
    <property type="match status" value="1"/>
</dbReference>
<keyword evidence="4 13" id="KW-0812">Transmembrane</keyword>
<evidence type="ECO:0000256" key="13">
    <source>
        <dbReference type="SAM" id="Phobius"/>
    </source>
</evidence>
<dbReference type="GO" id="GO:0005509">
    <property type="term" value="F:calcium ion binding"/>
    <property type="evidence" value="ECO:0007669"/>
    <property type="project" value="InterPro"/>
</dbReference>
<feature type="disulfide bond" evidence="12">
    <location>
        <begin position="1975"/>
        <end position="1984"/>
    </location>
</feature>
<dbReference type="PROSITE" id="PS50026">
    <property type="entry name" value="EGF_3"/>
    <property type="match status" value="4"/>
</dbReference>
<dbReference type="InterPro" id="IPR057244">
    <property type="entry name" value="GAIN_B"/>
</dbReference>
<dbReference type="Proteomes" id="UP001152320">
    <property type="component" value="Chromosome 2"/>
</dbReference>
<feature type="domain" description="EGF-like" evidence="14">
    <location>
        <begin position="415"/>
        <end position="456"/>
    </location>
</feature>
<evidence type="ECO:0000256" key="4">
    <source>
        <dbReference type="ARBA" id="ARBA00022692"/>
    </source>
</evidence>
<evidence type="ECO:0000256" key="6">
    <source>
        <dbReference type="ARBA" id="ARBA00022737"/>
    </source>
</evidence>
<dbReference type="OrthoDB" id="8951579at2759"/>
<feature type="transmembrane region" description="Helical" evidence="13">
    <location>
        <begin position="2401"/>
        <end position="2423"/>
    </location>
</feature>
<dbReference type="Gene3D" id="2.10.25.10">
    <property type="entry name" value="Laminin"/>
    <property type="match status" value="5"/>
</dbReference>
<dbReference type="InterPro" id="IPR000203">
    <property type="entry name" value="GPS"/>
</dbReference>
<dbReference type="InterPro" id="IPR017981">
    <property type="entry name" value="GPCR_2-like_7TM"/>
</dbReference>
<dbReference type="PANTHER" id="PTHR45692">
    <property type="entry name" value="G_PROTEIN_RECEP_F2_4 DOMAIN-CONTAINING PROTEIN"/>
    <property type="match status" value="1"/>
</dbReference>
<dbReference type="SUPFAM" id="SSF57196">
    <property type="entry name" value="EGF/Laminin"/>
    <property type="match status" value="2"/>
</dbReference>
<evidence type="ECO:0000256" key="8">
    <source>
        <dbReference type="ARBA" id="ARBA00022989"/>
    </source>
</evidence>
<evidence type="ECO:0000256" key="1">
    <source>
        <dbReference type="ARBA" id="ARBA00004651"/>
    </source>
</evidence>
<dbReference type="InterPro" id="IPR003644">
    <property type="entry name" value="Calx_beta"/>
</dbReference>
<dbReference type="PROSITE" id="PS00010">
    <property type="entry name" value="ASX_HYDROXYL"/>
    <property type="match status" value="3"/>
</dbReference>
<keyword evidence="6" id="KW-0677">Repeat</keyword>
<dbReference type="PROSITE" id="PS01187">
    <property type="entry name" value="EGF_CA"/>
    <property type="match status" value="2"/>
</dbReference>
<dbReference type="Gene3D" id="2.60.40.2030">
    <property type="match status" value="9"/>
</dbReference>
<dbReference type="InterPro" id="IPR000742">
    <property type="entry name" value="EGF"/>
</dbReference>
<name>A0A9Q1CLH0_HOLLE</name>
<dbReference type="InterPro" id="IPR009030">
    <property type="entry name" value="Growth_fac_rcpt_cys_sf"/>
</dbReference>
<dbReference type="InterPro" id="IPR046338">
    <property type="entry name" value="GAIN_dom_sf"/>
</dbReference>
<dbReference type="PROSITE" id="PS01186">
    <property type="entry name" value="EGF_2"/>
    <property type="match status" value="4"/>
</dbReference>
<feature type="transmembrane region" description="Helical" evidence="13">
    <location>
        <begin position="12"/>
        <end position="30"/>
    </location>
</feature>
<keyword evidence="9 13" id="KW-0472">Membrane</keyword>
<dbReference type="InterPro" id="IPR003410">
    <property type="entry name" value="HYR_dom"/>
</dbReference>